<organism evidence="1 2">
    <name type="scientific">Cryobacterium sandaracinum</name>
    <dbReference type="NCBI Taxonomy" id="1259247"/>
    <lineage>
        <taxon>Bacteria</taxon>
        <taxon>Bacillati</taxon>
        <taxon>Actinomycetota</taxon>
        <taxon>Actinomycetes</taxon>
        <taxon>Micrococcales</taxon>
        <taxon>Microbacteriaceae</taxon>
        <taxon>Cryobacterium</taxon>
    </lineage>
</organism>
<reference evidence="1 2" key="1">
    <citation type="submission" date="2019-03" db="EMBL/GenBank/DDBJ databases">
        <title>Genomics of glacier-inhabiting Cryobacterium strains.</title>
        <authorList>
            <person name="Liu Q."/>
            <person name="Xin Y.-H."/>
        </authorList>
    </citation>
    <scope>NUCLEOTIDE SEQUENCE [LARGE SCALE GENOMIC DNA]</scope>
    <source>
        <strain evidence="1 2">TMT2-16</strain>
    </source>
</reference>
<sequence>MSKDSSSRPDGASDALLSAELHEARLEIRALRSELAQVAPVIADLKRQVVAAKAQGERYRRQVEILRLSLSWRVTQPLRVLRRRGANANR</sequence>
<name>A0ABY2JK31_9MICO</name>
<accession>A0ABY2JK31</accession>
<evidence type="ECO:0008006" key="3">
    <source>
        <dbReference type="Google" id="ProtNLM"/>
    </source>
</evidence>
<evidence type="ECO:0000313" key="1">
    <source>
        <dbReference type="EMBL" id="TFD05746.1"/>
    </source>
</evidence>
<gene>
    <name evidence="1" type="ORF">E3T25_03620</name>
</gene>
<dbReference type="Proteomes" id="UP000297851">
    <property type="component" value="Unassembled WGS sequence"/>
</dbReference>
<dbReference type="EMBL" id="SOGO01000011">
    <property type="protein sequence ID" value="TFD05746.1"/>
    <property type="molecule type" value="Genomic_DNA"/>
</dbReference>
<proteinExistence type="predicted"/>
<evidence type="ECO:0000313" key="2">
    <source>
        <dbReference type="Proteomes" id="UP000297851"/>
    </source>
</evidence>
<comment type="caution">
    <text evidence="1">The sequence shown here is derived from an EMBL/GenBank/DDBJ whole genome shotgun (WGS) entry which is preliminary data.</text>
</comment>
<keyword evidence="2" id="KW-1185">Reference proteome</keyword>
<protein>
    <recommendedName>
        <fullName evidence="3">DUF3618 domain-containing protein</fullName>
    </recommendedName>
</protein>